<comment type="subcellular location">
    <subcellularLocation>
        <location evidence="6">Cell membrane</location>
        <topology evidence="6">Multi-pass membrane protein</topology>
    </subcellularLocation>
    <subcellularLocation>
        <location evidence="1">Membrane</location>
        <topology evidence="1">Multi-pass membrane protein</topology>
    </subcellularLocation>
</comment>
<dbReference type="PIRSF" id="PIRSF006648">
    <property type="entry name" value="DrrB"/>
    <property type="match status" value="1"/>
</dbReference>
<evidence type="ECO:0000313" key="8">
    <source>
        <dbReference type="EMBL" id="GAA2727231.1"/>
    </source>
</evidence>
<feature type="domain" description="ABC transmembrane type-2" evidence="7">
    <location>
        <begin position="27"/>
        <end position="261"/>
    </location>
</feature>
<evidence type="ECO:0000259" key="7">
    <source>
        <dbReference type="PROSITE" id="PS51012"/>
    </source>
</evidence>
<feature type="transmembrane region" description="Helical" evidence="6">
    <location>
        <begin position="67"/>
        <end position="91"/>
    </location>
</feature>
<feature type="transmembrane region" description="Helical" evidence="6">
    <location>
        <begin position="240"/>
        <end position="259"/>
    </location>
</feature>
<gene>
    <name evidence="8" type="ORF">GCM10010439_32710</name>
</gene>
<keyword evidence="5" id="KW-0046">Antibiotic resistance</keyword>
<evidence type="ECO:0000313" key="9">
    <source>
        <dbReference type="Proteomes" id="UP001501842"/>
    </source>
</evidence>
<reference evidence="8 9" key="1">
    <citation type="journal article" date="2019" name="Int. J. Syst. Evol. Microbiol.">
        <title>The Global Catalogue of Microorganisms (GCM) 10K type strain sequencing project: providing services to taxonomists for standard genome sequencing and annotation.</title>
        <authorList>
            <consortium name="The Broad Institute Genomics Platform"/>
            <consortium name="The Broad Institute Genome Sequencing Center for Infectious Disease"/>
            <person name="Wu L."/>
            <person name="Ma J."/>
        </authorList>
    </citation>
    <scope>NUCLEOTIDE SEQUENCE [LARGE SCALE GENOMIC DNA]</scope>
    <source>
        <strain evidence="8 9">JCM 8201</strain>
    </source>
</reference>
<keyword evidence="2 6" id="KW-0812">Transmembrane</keyword>
<keyword evidence="6" id="KW-0813">Transport</keyword>
<evidence type="ECO:0000256" key="5">
    <source>
        <dbReference type="ARBA" id="ARBA00023251"/>
    </source>
</evidence>
<dbReference type="PROSITE" id="PS51012">
    <property type="entry name" value="ABC_TM2"/>
    <property type="match status" value="1"/>
</dbReference>
<organism evidence="8 9">
    <name type="scientific">Actinocorallia aurantiaca</name>
    <dbReference type="NCBI Taxonomy" id="46204"/>
    <lineage>
        <taxon>Bacteria</taxon>
        <taxon>Bacillati</taxon>
        <taxon>Actinomycetota</taxon>
        <taxon>Actinomycetes</taxon>
        <taxon>Streptosporangiales</taxon>
        <taxon>Thermomonosporaceae</taxon>
        <taxon>Actinocorallia</taxon>
    </lineage>
</organism>
<evidence type="ECO:0000256" key="6">
    <source>
        <dbReference type="RuleBase" id="RU361157"/>
    </source>
</evidence>
<comment type="caution">
    <text evidence="6">Lacks conserved residue(s) required for the propagation of feature annotation.</text>
</comment>
<dbReference type="Proteomes" id="UP001501842">
    <property type="component" value="Unassembled WGS sequence"/>
</dbReference>
<dbReference type="EMBL" id="BAAATZ010000012">
    <property type="protein sequence ID" value="GAA2727231.1"/>
    <property type="molecule type" value="Genomic_DNA"/>
</dbReference>
<keyword evidence="3 6" id="KW-1133">Transmembrane helix</keyword>
<keyword evidence="6" id="KW-1003">Cell membrane</keyword>
<evidence type="ECO:0000256" key="2">
    <source>
        <dbReference type="ARBA" id="ARBA00022692"/>
    </source>
</evidence>
<keyword evidence="9" id="KW-1185">Reference proteome</keyword>
<dbReference type="InterPro" id="IPR047817">
    <property type="entry name" value="ABC2_TM_bact-type"/>
</dbReference>
<feature type="transmembrane region" description="Helical" evidence="6">
    <location>
        <begin position="112"/>
        <end position="133"/>
    </location>
</feature>
<protein>
    <recommendedName>
        <fullName evidence="6">Transport permease protein</fullName>
    </recommendedName>
</protein>
<evidence type="ECO:0000256" key="3">
    <source>
        <dbReference type="ARBA" id="ARBA00022989"/>
    </source>
</evidence>
<dbReference type="Pfam" id="PF01061">
    <property type="entry name" value="ABC2_membrane"/>
    <property type="match status" value="1"/>
</dbReference>
<dbReference type="InterPro" id="IPR000412">
    <property type="entry name" value="ABC_2_transport"/>
</dbReference>
<evidence type="ECO:0000256" key="1">
    <source>
        <dbReference type="ARBA" id="ARBA00004141"/>
    </source>
</evidence>
<dbReference type="InterPro" id="IPR051784">
    <property type="entry name" value="Nod_factor_ABC_transporter"/>
</dbReference>
<dbReference type="PANTHER" id="PTHR43229">
    <property type="entry name" value="NODULATION PROTEIN J"/>
    <property type="match status" value="1"/>
</dbReference>
<accession>A0ABN3UA03</accession>
<evidence type="ECO:0000256" key="4">
    <source>
        <dbReference type="ARBA" id="ARBA00023136"/>
    </source>
</evidence>
<proteinExistence type="inferred from homology"/>
<feature type="transmembrane region" description="Helical" evidence="6">
    <location>
        <begin position="29"/>
        <end position="47"/>
    </location>
</feature>
<comment type="caution">
    <text evidence="8">The sequence shown here is derived from an EMBL/GenBank/DDBJ whole genome shotgun (WGS) entry which is preliminary data.</text>
</comment>
<keyword evidence="4 6" id="KW-0472">Membrane</keyword>
<sequence length="263" mass="28787">MNTLTWAVSDGLTMFSRHLTQLKRRPGELVGALFFPVVMVVMFGYVFGSAIQVPGGGNYREYLMPGLFGMMTFSVVMAQVMSTATDAGRGVMDRFRSLPIARWTMPFGQSAADLLTGLPGLALMAACGLVVGWRPHEGAVRTLAAFALILLMRMALGWFGIWVGLAVKDEKTADSFVPLLFPVTMISNSFVPTEGMPAWLRVISEWNPVSALVSALRTLFGNPTAPSEAWPLRHPVTATLLWSLLLTAVFMPLAVRAYTRKNR</sequence>
<dbReference type="InterPro" id="IPR013525">
    <property type="entry name" value="ABC2_TM"/>
</dbReference>
<comment type="similarity">
    <text evidence="6">Belongs to the ABC-2 integral membrane protein family.</text>
</comment>
<name>A0ABN3UA03_9ACTN</name>
<feature type="transmembrane region" description="Helical" evidence="6">
    <location>
        <begin position="145"/>
        <end position="167"/>
    </location>
</feature>
<dbReference type="RefSeq" id="WP_344451251.1">
    <property type="nucleotide sequence ID" value="NZ_BAAATZ010000012.1"/>
</dbReference>
<dbReference type="PANTHER" id="PTHR43229:SF2">
    <property type="entry name" value="NODULATION PROTEIN J"/>
    <property type="match status" value="1"/>
</dbReference>